<dbReference type="HOGENOM" id="CLU_199124_0_0_11"/>
<evidence type="ECO:0008006" key="3">
    <source>
        <dbReference type="Google" id="ProtNLM"/>
    </source>
</evidence>
<evidence type="ECO:0000313" key="1">
    <source>
        <dbReference type="EMBL" id="AEW97546.1"/>
    </source>
</evidence>
<proteinExistence type="predicted"/>
<protein>
    <recommendedName>
        <fullName evidence="3">Secreted protein</fullName>
    </recommendedName>
</protein>
<dbReference type="Proteomes" id="UP000007842">
    <property type="component" value="Chromosome"/>
</dbReference>
<sequence length="70" mass="7739">MLWVFVCIGVAFCGVAVLGVLAVRVFVEVQRLARRIGESSRRLTEAAEEFQRHTEPLAARAGEVARGVRK</sequence>
<evidence type="ECO:0000313" key="2">
    <source>
        <dbReference type="Proteomes" id="UP000007842"/>
    </source>
</evidence>
<dbReference type="AlphaFoldDB" id="F8K2N6"/>
<name>F8K2N6_STREN</name>
<organism evidence="1 2">
    <name type="scientific">Streptantibioticus cattleyicolor (strain ATCC 35852 / DSM 46488 / JCM 4925 / NBRC 14057 / NRRL 8057)</name>
    <name type="common">Streptomyces cattleya</name>
    <dbReference type="NCBI Taxonomy" id="1003195"/>
    <lineage>
        <taxon>Bacteria</taxon>
        <taxon>Bacillati</taxon>
        <taxon>Actinomycetota</taxon>
        <taxon>Actinomycetes</taxon>
        <taxon>Kitasatosporales</taxon>
        <taxon>Streptomycetaceae</taxon>
        <taxon>Streptantibioticus</taxon>
    </lineage>
</organism>
<accession>G8WY08</accession>
<gene>
    <name evidence="1" type="ordered locus">SCATT_51750</name>
</gene>
<accession>F8K2N6</accession>
<dbReference type="STRING" id="1003195.SCATT_51750"/>
<reference evidence="2" key="1">
    <citation type="submission" date="2011-12" db="EMBL/GenBank/DDBJ databases">
        <title>Complete genome sequence of Streptomyces cattleya strain DSM 46488.</title>
        <authorList>
            <person name="Ou H.-Y."/>
            <person name="Li P."/>
            <person name="Zhao C."/>
            <person name="O'Hagan D."/>
            <person name="Deng Z."/>
        </authorList>
    </citation>
    <scope>NUCLEOTIDE SEQUENCE [LARGE SCALE GENOMIC DNA]</scope>
    <source>
        <strain evidence="2">ATCC 35852 / DSM 46488 / JCM 4925 / NBRC 14057 / NRRL 8057</strain>
    </source>
</reference>
<dbReference type="RefSeq" id="WP_014145886.1">
    <property type="nucleotide sequence ID" value="NC_016111.1"/>
</dbReference>
<keyword evidence="2" id="KW-1185">Reference proteome</keyword>
<dbReference type="PATRIC" id="fig|1003195.11.peg.6602"/>
<dbReference type="KEGG" id="sct:SCAT_5183"/>
<dbReference type="KEGG" id="scy:SCATT_51750"/>
<dbReference type="EMBL" id="CP003219">
    <property type="protein sequence ID" value="AEW97546.1"/>
    <property type="molecule type" value="Genomic_DNA"/>
</dbReference>